<evidence type="ECO:0000313" key="1">
    <source>
        <dbReference type="EMBL" id="KAJ9664509.1"/>
    </source>
</evidence>
<reference evidence="1" key="1">
    <citation type="submission" date="2022-10" db="EMBL/GenBank/DDBJ databases">
        <title>Culturing micro-colonial fungi from biological soil crusts in the Mojave desert and describing Neophaeococcomyces mojavensis, and introducing the new genera and species Taxawa tesnikishii.</title>
        <authorList>
            <person name="Kurbessoian T."/>
            <person name="Stajich J.E."/>
        </authorList>
    </citation>
    <scope>NUCLEOTIDE SEQUENCE</scope>
    <source>
        <strain evidence="1">JES_112</strain>
    </source>
</reference>
<dbReference type="EMBL" id="JAPDRQ010000002">
    <property type="protein sequence ID" value="KAJ9664509.1"/>
    <property type="molecule type" value="Genomic_DNA"/>
</dbReference>
<accession>A0ACC3AKX6</accession>
<evidence type="ECO:0000313" key="2">
    <source>
        <dbReference type="Proteomes" id="UP001172386"/>
    </source>
</evidence>
<comment type="caution">
    <text evidence="1">The sequence shown here is derived from an EMBL/GenBank/DDBJ whole genome shotgun (WGS) entry which is preliminary data.</text>
</comment>
<sequence length="139" mass="15825">MEIMGSEDTKSDIITRLVEETRNHGFEPFHLRRTSTGYIYNRIWAAIKREALLFLHEGVATPTEVDGIIKSVLKTPMGHCEQMDVVGLDVVLDIENHYAETREGISDGPRRELKKMIAENKLGIKSGQGFYDYADQKKN</sequence>
<organism evidence="1 2">
    <name type="scientific">Neophaeococcomyces mojaviensis</name>
    <dbReference type="NCBI Taxonomy" id="3383035"/>
    <lineage>
        <taxon>Eukaryota</taxon>
        <taxon>Fungi</taxon>
        <taxon>Dikarya</taxon>
        <taxon>Ascomycota</taxon>
        <taxon>Pezizomycotina</taxon>
        <taxon>Eurotiomycetes</taxon>
        <taxon>Chaetothyriomycetidae</taxon>
        <taxon>Chaetothyriales</taxon>
        <taxon>Chaetothyriales incertae sedis</taxon>
        <taxon>Neophaeococcomyces</taxon>
    </lineage>
</organism>
<gene>
    <name evidence="1" type="ORF">H2198_000160</name>
</gene>
<protein>
    <submittedName>
        <fullName evidence="1">Uncharacterized protein</fullName>
    </submittedName>
</protein>
<proteinExistence type="predicted"/>
<name>A0ACC3AKX6_9EURO</name>
<keyword evidence="2" id="KW-1185">Reference proteome</keyword>
<dbReference type="Proteomes" id="UP001172386">
    <property type="component" value="Unassembled WGS sequence"/>
</dbReference>